<dbReference type="PANTHER" id="PTHR35333:SF3">
    <property type="entry name" value="BETA-LACTAMASE-TYPE TRANSPEPTIDASE FOLD CONTAINING PROTEIN"/>
    <property type="match status" value="1"/>
</dbReference>
<gene>
    <name evidence="5" type="ORF">C5O19_02500</name>
</gene>
<dbReference type="EC" id="3.5.2.6" evidence="3"/>
<dbReference type="NCBIfam" id="NF012099">
    <property type="entry name" value="SubclassA2"/>
    <property type="match status" value="1"/>
</dbReference>
<dbReference type="GO" id="GO:0046677">
    <property type="term" value="P:response to antibiotic"/>
    <property type="evidence" value="ECO:0007669"/>
    <property type="project" value="InterPro"/>
</dbReference>
<feature type="domain" description="Beta-lactamase class A catalytic" evidence="4">
    <location>
        <begin position="49"/>
        <end position="276"/>
    </location>
</feature>
<dbReference type="NCBIfam" id="NF033103">
    <property type="entry name" value="bla_class_A"/>
    <property type="match status" value="1"/>
</dbReference>
<organism evidence="5 6">
    <name type="scientific">Siphonobacter curvatus</name>
    <dbReference type="NCBI Taxonomy" id="2094562"/>
    <lineage>
        <taxon>Bacteria</taxon>
        <taxon>Pseudomonadati</taxon>
        <taxon>Bacteroidota</taxon>
        <taxon>Cytophagia</taxon>
        <taxon>Cytophagales</taxon>
        <taxon>Cytophagaceae</taxon>
        <taxon>Siphonobacter</taxon>
    </lineage>
</organism>
<dbReference type="AlphaFoldDB" id="A0A2S7ILX8"/>
<dbReference type="InterPro" id="IPR012338">
    <property type="entry name" value="Beta-lactam/transpept-like"/>
</dbReference>
<dbReference type="GO" id="GO:0008800">
    <property type="term" value="F:beta-lactamase activity"/>
    <property type="evidence" value="ECO:0007669"/>
    <property type="project" value="UniProtKB-EC"/>
</dbReference>
<dbReference type="Proteomes" id="UP000239590">
    <property type="component" value="Unassembled WGS sequence"/>
</dbReference>
<reference evidence="6" key="1">
    <citation type="submission" date="2018-02" db="EMBL/GenBank/DDBJ databases">
        <title>Genome sequencing of Solimonas sp. HR-BB.</title>
        <authorList>
            <person name="Lee Y."/>
            <person name="Jeon C.O."/>
        </authorList>
    </citation>
    <scope>NUCLEOTIDE SEQUENCE [LARGE SCALE GENOMIC DNA]</scope>
    <source>
        <strain evidence="6">HR-U</strain>
    </source>
</reference>
<dbReference type="Pfam" id="PF13354">
    <property type="entry name" value="Beta-lactamase2"/>
    <property type="match status" value="1"/>
</dbReference>
<keyword evidence="6" id="KW-1185">Reference proteome</keyword>
<evidence type="ECO:0000259" key="4">
    <source>
        <dbReference type="Pfam" id="PF13354"/>
    </source>
</evidence>
<comment type="caution">
    <text evidence="5">The sequence shown here is derived from an EMBL/GenBank/DDBJ whole genome shotgun (WGS) entry which is preliminary data.</text>
</comment>
<evidence type="ECO:0000256" key="1">
    <source>
        <dbReference type="ARBA" id="ARBA00001526"/>
    </source>
</evidence>
<evidence type="ECO:0000313" key="6">
    <source>
        <dbReference type="Proteomes" id="UP000239590"/>
    </source>
</evidence>
<evidence type="ECO:0000256" key="2">
    <source>
        <dbReference type="ARBA" id="ARBA00009009"/>
    </source>
</evidence>
<sequence length="304" mass="33370">MFPSVQHFPTMYRLSALLLGLLISLASFGQSSLRKAIQQIAQSSGGTVGVSIIHLERGDTLSLNGTGHFPMLSVYKFPIAIALLNQIEAGKFDLDTKWHVTKKELLSNTHSPIRDKYPQGNVDITIRELIENMVALSDNNACDIILRKLGGTKVVENYFHHLGYKNIAIRATEEEMATEWSVQYQNWCEPVLMGRLLNDFYEGKLLNSAYTKVLKDIMLSTSTAPNRLPGLLPKGTPIARKTGTSGTSPAGVTAATNDVGVITLPSGQHLVVAVFVMDSKAETAVREQTIARIAKAAYDHYNQN</sequence>
<dbReference type="OrthoDB" id="9772863at2"/>
<name>A0A2S7ILX8_9BACT</name>
<dbReference type="InterPro" id="IPR000871">
    <property type="entry name" value="Beta-lactam_class-A"/>
</dbReference>
<dbReference type="InterPro" id="IPR045155">
    <property type="entry name" value="Beta-lactam_cat"/>
</dbReference>
<dbReference type="PRINTS" id="PR00118">
    <property type="entry name" value="BLACTAMASEA"/>
</dbReference>
<dbReference type="GO" id="GO:0030655">
    <property type="term" value="P:beta-lactam antibiotic catabolic process"/>
    <property type="evidence" value="ECO:0007669"/>
    <property type="project" value="InterPro"/>
</dbReference>
<evidence type="ECO:0000313" key="5">
    <source>
        <dbReference type="EMBL" id="PQA58560.1"/>
    </source>
</evidence>
<dbReference type="PANTHER" id="PTHR35333">
    <property type="entry name" value="BETA-LACTAMASE"/>
    <property type="match status" value="1"/>
</dbReference>
<dbReference type="EMBL" id="PTRA01000001">
    <property type="protein sequence ID" value="PQA58560.1"/>
    <property type="molecule type" value="Genomic_DNA"/>
</dbReference>
<evidence type="ECO:0000256" key="3">
    <source>
        <dbReference type="ARBA" id="ARBA00012865"/>
    </source>
</evidence>
<dbReference type="Gene3D" id="3.40.710.10">
    <property type="entry name" value="DD-peptidase/beta-lactamase superfamily"/>
    <property type="match status" value="1"/>
</dbReference>
<protein>
    <recommendedName>
        <fullName evidence="3">beta-lactamase</fullName>
        <ecNumber evidence="3">3.5.2.6</ecNumber>
    </recommendedName>
</protein>
<comment type="catalytic activity">
    <reaction evidence="1">
        <text>a beta-lactam + H2O = a substituted beta-amino acid</text>
        <dbReference type="Rhea" id="RHEA:20401"/>
        <dbReference type="ChEBI" id="CHEBI:15377"/>
        <dbReference type="ChEBI" id="CHEBI:35627"/>
        <dbReference type="ChEBI" id="CHEBI:140347"/>
        <dbReference type="EC" id="3.5.2.6"/>
    </reaction>
</comment>
<comment type="similarity">
    <text evidence="2">Belongs to the class-A beta-lactamase family.</text>
</comment>
<proteinExistence type="inferred from homology"/>
<accession>A0A2S7ILX8</accession>
<dbReference type="SUPFAM" id="SSF56601">
    <property type="entry name" value="beta-lactamase/transpeptidase-like"/>
    <property type="match status" value="1"/>
</dbReference>